<accession>A0AAV2N9V1</accession>
<keyword evidence="2" id="KW-1185">Reference proteome</keyword>
<sequence length="69" mass="7781">MRRKSYELALSPGLFFPSNEPRAKKQLGGNWIVRSTPLCIGYATMASNAVFLKTAGMYTRRARRNEGSR</sequence>
<gene>
    <name evidence="1" type="ORF">LPLAT_LOCUS2480</name>
</gene>
<organism evidence="1 2">
    <name type="scientific">Lasius platythorax</name>
    <dbReference type="NCBI Taxonomy" id="488582"/>
    <lineage>
        <taxon>Eukaryota</taxon>
        <taxon>Metazoa</taxon>
        <taxon>Ecdysozoa</taxon>
        <taxon>Arthropoda</taxon>
        <taxon>Hexapoda</taxon>
        <taxon>Insecta</taxon>
        <taxon>Pterygota</taxon>
        <taxon>Neoptera</taxon>
        <taxon>Endopterygota</taxon>
        <taxon>Hymenoptera</taxon>
        <taxon>Apocrita</taxon>
        <taxon>Aculeata</taxon>
        <taxon>Formicoidea</taxon>
        <taxon>Formicidae</taxon>
        <taxon>Formicinae</taxon>
        <taxon>Lasius</taxon>
        <taxon>Lasius</taxon>
    </lineage>
</organism>
<reference evidence="1" key="1">
    <citation type="submission" date="2024-04" db="EMBL/GenBank/DDBJ databases">
        <authorList>
            <consortium name="Molecular Ecology Group"/>
        </authorList>
    </citation>
    <scope>NUCLEOTIDE SEQUENCE</scope>
</reference>
<name>A0AAV2N9V1_9HYME</name>
<dbReference type="EMBL" id="OZ034834">
    <property type="protein sequence ID" value="CAL1676253.1"/>
    <property type="molecule type" value="Genomic_DNA"/>
</dbReference>
<dbReference type="AlphaFoldDB" id="A0AAV2N9V1"/>
<evidence type="ECO:0000313" key="1">
    <source>
        <dbReference type="EMBL" id="CAL1676253.1"/>
    </source>
</evidence>
<protein>
    <submittedName>
        <fullName evidence="1">Uncharacterized protein</fullName>
    </submittedName>
</protein>
<evidence type="ECO:0000313" key="2">
    <source>
        <dbReference type="Proteomes" id="UP001497644"/>
    </source>
</evidence>
<dbReference type="Proteomes" id="UP001497644">
    <property type="component" value="Chromosome 11"/>
</dbReference>
<proteinExistence type="predicted"/>